<dbReference type="Proteomes" id="UP001597508">
    <property type="component" value="Unassembled WGS sequence"/>
</dbReference>
<keyword evidence="3" id="KW-0645">Protease</keyword>
<evidence type="ECO:0000256" key="11">
    <source>
        <dbReference type="SAM" id="Phobius"/>
    </source>
</evidence>
<reference evidence="14" key="1">
    <citation type="journal article" date="2019" name="Int. J. Syst. Evol. Microbiol.">
        <title>The Global Catalogue of Microorganisms (GCM) 10K type strain sequencing project: providing services to taxonomists for standard genome sequencing and annotation.</title>
        <authorList>
            <consortium name="The Broad Institute Genomics Platform"/>
            <consortium name="The Broad Institute Genome Sequencing Center for Infectious Disease"/>
            <person name="Wu L."/>
            <person name="Ma J."/>
        </authorList>
    </citation>
    <scope>NUCLEOTIDE SEQUENCE [LARGE SCALE GENOMIC DNA]</scope>
    <source>
        <strain evidence="14">KCTC 52127</strain>
    </source>
</reference>
<name>A0ABW5LNE1_9FLAO</name>
<dbReference type="CDD" id="cd07328">
    <property type="entry name" value="M48_Ste24p_like"/>
    <property type="match status" value="1"/>
</dbReference>
<evidence type="ECO:0000256" key="2">
    <source>
        <dbReference type="ARBA" id="ARBA00022475"/>
    </source>
</evidence>
<comment type="cofactor">
    <cofactor evidence="1">
        <name>Zn(2+)</name>
        <dbReference type="ChEBI" id="CHEBI:29105"/>
    </cofactor>
</comment>
<evidence type="ECO:0000256" key="9">
    <source>
        <dbReference type="ARBA" id="ARBA00023049"/>
    </source>
</evidence>
<keyword evidence="9" id="KW-0482">Metalloprotease</keyword>
<dbReference type="Pfam" id="PF01435">
    <property type="entry name" value="Peptidase_M48"/>
    <property type="match status" value="1"/>
</dbReference>
<evidence type="ECO:0000313" key="14">
    <source>
        <dbReference type="Proteomes" id="UP001597508"/>
    </source>
</evidence>
<proteinExistence type="predicted"/>
<dbReference type="PANTHER" id="PTHR43221:SF2">
    <property type="entry name" value="PROTEASE HTPX HOMOLOG"/>
    <property type="match status" value="1"/>
</dbReference>
<dbReference type="RefSeq" id="WP_379665056.1">
    <property type="nucleotide sequence ID" value="NZ_JBHULH010000001.1"/>
</dbReference>
<evidence type="ECO:0000256" key="10">
    <source>
        <dbReference type="ARBA" id="ARBA00023136"/>
    </source>
</evidence>
<evidence type="ECO:0000256" key="3">
    <source>
        <dbReference type="ARBA" id="ARBA00022670"/>
    </source>
</evidence>
<evidence type="ECO:0000259" key="12">
    <source>
        <dbReference type="Pfam" id="PF01435"/>
    </source>
</evidence>
<keyword evidence="5" id="KW-0479">Metal-binding</keyword>
<feature type="transmembrane region" description="Helical" evidence="11">
    <location>
        <begin position="28"/>
        <end position="57"/>
    </location>
</feature>
<dbReference type="InterPro" id="IPR050083">
    <property type="entry name" value="HtpX_protease"/>
</dbReference>
<evidence type="ECO:0000256" key="4">
    <source>
        <dbReference type="ARBA" id="ARBA00022692"/>
    </source>
</evidence>
<dbReference type="InterPro" id="IPR001915">
    <property type="entry name" value="Peptidase_M48"/>
</dbReference>
<keyword evidence="6" id="KW-0378">Hydrolase</keyword>
<accession>A0ABW5LNE1</accession>
<keyword evidence="7" id="KW-0862">Zinc</keyword>
<evidence type="ECO:0000256" key="5">
    <source>
        <dbReference type="ARBA" id="ARBA00022723"/>
    </source>
</evidence>
<keyword evidence="2" id="KW-1003">Cell membrane</keyword>
<feature type="transmembrane region" description="Helical" evidence="11">
    <location>
        <begin position="69"/>
        <end position="91"/>
    </location>
</feature>
<evidence type="ECO:0000256" key="1">
    <source>
        <dbReference type="ARBA" id="ARBA00001947"/>
    </source>
</evidence>
<evidence type="ECO:0000256" key="7">
    <source>
        <dbReference type="ARBA" id="ARBA00022833"/>
    </source>
</evidence>
<keyword evidence="10 11" id="KW-0472">Membrane</keyword>
<feature type="transmembrane region" description="Helical" evidence="11">
    <location>
        <begin position="228"/>
        <end position="251"/>
    </location>
</feature>
<evidence type="ECO:0000256" key="8">
    <source>
        <dbReference type="ARBA" id="ARBA00022989"/>
    </source>
</evidence>
<sequence>MSSIAYPKSPGSLPKKLTALTPSYQFKAFLAILSILLFFILYAALVVGLAYLAYYAFIYDMIDVNKLTILMKIGAIAGSVMLFVFTLKFIFKLKNVKRTNRIKLSKKEQSELWEFILKICKETGAPKPKAIYIDPDVNAYVSYTNMWLSLFLPVKKELTIGLGLVDTLNMSEFKAVMSHEFGHFAQSSMKIGSYIISANTIIHDMIFTRDSWDNALEQWRNADLRLSVAAWVITPIIWLIRQILNLFYQFLNIMYSSLSREMEFNADKVAISTSGSDAIVSALWKLDYGFTTWNKTIEQAYLAAQKKMFVSNLYTHNALEHDRIRPEKERILNELPDDKRGGKLFFTSSDHSKVGMYASHPPNDKRQENAKVPFIECPEDNRSPWDLFQNKGEVQKQMTSLIYQQYLNKENKDTVSSEAFEKFIQTENQGKDLLDQYHGTFENRFFSIPTMEEIDKAKDHVSLDHEGLSKIKSDLASLMTPVKEIERLMEQASQIAQGTTSVNSFSFNGETYKKKNLQQGYNVLITEREKLFTESFTEWDKAFCTFHIKLAEEQGKKEYLKNLYIQHQNISAFYRQAAGTKNTIYTRVNELQSQELEESDIRRFGYAVNNLMTDLNKPLKSLDTISFVPLPNIETIQELKEAIIEDGEFFEEKGNIFDNGGFEKHMNRLENTITHCQRIEQKSISVILGTHHELQEKIKAN</sequence>
<feature type="domain" description="Peptidase M48" evidence="12">
    <location>
        <begin position="107"/>
        <end position="370"/>
    </location>
</feature>
<gene>
    <name evidence="13" type="ORF">ACFSRZ_03120</name>
</gene>
<comment type="caution">
    <text evidence="13">The sequence shown here is derived from an EMBL/GenBank/DDBJ whole genome shotgun (WGS) entry which is preliminary data.</text>
</comment>
<protein>
    <submittedName>
        <fullName evidence="13">M48 family metallopeptidase</fullName>
    </submittedName>
</protein>
<keyword evidence="14" id="KW-1185">Reference proteome</keyword>
<keyword evidence="4 11" id="KW-0812">Transmembrane</keyword>
<evidence type="ECO:0000313" key="13">
    <source>
        <dbReference type="EMBL" id="MFD2566348.1"/>
    </source>
</evidence>
<dbReference type="EMBL" id="JBHULH010000001">
    <property type="protein sequence ID" value="MFD2566348.1"/>
    <property type="molecule type" value="Genomic_DNA"/>
</dbReference>
<evidence type="ECO:0000256" key="6">
    <source>
        <dbReference type="ARBA" id="ARBA00022801"/>
    </source>
</evidence>
<dbReference type="Gene3D" id="3.30.2010.10">
    <property type="entry name" value="Metalloproteases ('zincins'), catalytic domain"/>
    <property type="match status" value="1"/>
</dbReference>
<dbReference type="PANTHER" id="PTHR43221">
    <property type="entry name" value="PROTEASE HTPX"/>
    <property type="match status" value="1"/>
</dbReference>
<keyword evidence="8 11" id="KW-1133">Transmembrane helix</keyword>
<organism evidence="13 14">
    <name type="scientific">Pseudotenacibaculum haliotis</name>
    <dbReference type="NCBI Taxonomy" id="1862138"/>
    <lineage>
        <taxon>Bacteria</taxon>
        <taxon>Pseudomonadati</taxon>
        <taxon>Bacteroidota</taxon>
        <taxon>Flavobacteriia</taxon>
        <taxon>Flavobacteriales</taxon>
        <taxon>Flavobacteriaceae</taxon>
        <taxon>Pseudotenacibaculum</taxon>
    </lineage>
</organism>